<dbReference type="Proteomes" id="UP000095606">
    <property type="component" value="Unassembled WGS sequence"/>
</dbReference>
<dbReference type="GeneID" id="69589538"/>
<evidence type="ECO:0000313" key="6">
    <source>
        <dbReference type="Proteomes" id="UP001060104"/>
    </source>
</evidence>
<sequence>MIRIGSEFIFWSVAFFVVMLIFDGFDIALQSTMFIIGMIYYTYNIAFVYLRLKKVCFNFEQAASKKEWLWFLLTNIIIWSLFLVSLPERGVVMVEIIPHGLLIILLIYDIIKTLLRKMFG</sequence>
<protein>
    <submittedName>
        <fullName evidence="2">Uncharacterized protein</fullName>
    </submittedName>
</protein>
<evidence type="ECO:0000313" key="5">
    <source>
        <dbReference type="Proteomes" id="UP000095606"/>
    </source>
</evidence>
<evidence type="ECO:0000313" key="3">
    <source>
        <dbReference type="EMBL" id="MCS2792634.1"/>
    </source>
</evidence>
<dbReference type="EMBL" id="CP103141">
    <property type="protein sequence ID" value="UVQ72238.1"/>
    <property type="molecule type" value="Genomic_DNA"/>
</dbReference>
<accession>A0A174TXW8</accession>
<reference evidence="3" key="2">
    <citation type="submission" date="2022-08" db="EMBL/GenBank/DDBJ databases">
        <title>Genome Sequencing of Bacteroides fragilis Group Isolates with Nanopore Technology.</title>
        <authorList>
            <person name="Tisza M.J."/>
            <person name="Smith D."/>
            <person name="Dekker J.P."/>
        </authorList>
    </citation>
    <scope>NUCLEOTIDE SEQUENCE</scope>
    <source>
        <strain evidence="3">BFG-351</strain>
        <strain evidence="4">BFG-527</strain>
    </source>
</reference>
<feature type="transmembrane region" description="Helical" evidence="1">
    <location>
        <begin position="92"/>
        <end position="111"/>
    </location>
</feature>
<keyword evidence="1" id="KW-0472">Membrane</keyword>
<feature type="transmembrane region" description="Helical" evidence="1">
    <location>
        <begin position="31"/>
        <end position="52"/>
    </location>
</feature>
<accession>A0A3E5FXB4</accession>
<keyword evidence="6" id="KW-1185">Reference proteome</keyword>
<feature type="transmembrane region" description="Helical" evidence="1">
    <location>
        <begin position="68"/>
        <end position="86"/>
    </location>
</feature>
<evidence type="ECO:0000313" key="4">
    <source>
        <dbReference type="EMBL" id="UVQ72238.1"/>
    </source>
</evidence>
<dbReference type="EMBL" id="JANUTS010000001">
    <property type="protein sequence ID" value="MCS2792634.1"/>
    <property type="molecule type" value="Genomic_DNA"/>
</dbReference>
<name>A0A174TXW8_9BACE</name>
<dbReference type="Proteomes" id="UP001204548">
    <property type="component" value="Unassembled WGS sequence"/>
</dbReference>
<organism evidence="2 5">
    <name type="scientific">Bacteroides faecis</name>
    <dbReference type="NCBI Taxonomy" id="674529"/>
    <lineage>
        <taxon>Bacteria</taxon>
        <taxon>Pseudomonadati</taxon>
        <taxon>Bacteroidota</taxon>
        <taxon>Bacteroidia</taxon>
        <taxon>Bacteroidales</taxon>
        <taxon>Bacteroidaceae</taxon>
        <taxon>Bacteroides</taxon>
    </lineage>
</organism>
<dbReference type="RefSeq" id="WP_010537352.1">
    <property type="nucleotide sequence ID" value="NZ_CABMFH010000073.1"/>
</dbReference>
<proteinExistence type="predicted"/>
<keyword evidence="1" id="KW-0812">Transmembrane</keyword>
<dbReference type="Proteomes" id="UP001060104">
    <property type="component" value="Chromosome"/>
</dbReference>
<dbReference type="AlphaFoldDB" id="A0A174TXW8"/>
<dbReference type="EMBL" id="CZAE01000027">
    <property type="protein sequence ID" value="CUQ13886.1"/>
    <property type="molecule type" value="Genomic_DNA"/>
</dbReference>
<keyword evidence="1" id="KW-1133">Transmembrane helix</keyword>
<feature type="transmembrane region" description="Helical" evidence="1">
    <location>
        <begin position="7"/>
        <end position="25"/>
    </location>
</feature>
<evidence type="ECO:0000313" key="2">
    <source>
        <dbReference type="EMBL" id="CUQ13886.1"/>
    </source>
</evidence>
<reference evidence="2 5" key="1">
    <citation type="submission" date="2015-09" db="EMBL/GenBank/DDBJ databases">
        <authorList>
            <consortium name="Pathogen Informatics"/>
        </authorList>
    </citation>
    <scope>NUCLEOTIDE SEQUENCE [LARGE SCALE GENOMIC DNA]</scope>
    <source>
        <strain evidence="2 5">2789STDY5834846</strain>
    </source>
</reference>
<evidence type="ECO:0000256" key="1">
    <source>
        <dbReference type="SAM" id="Phobius"/>
    </source>
</evidence>
<gene>
    <name evidence="2" type="ORF">ERS852461_04332</name>
    <name evidence="3" type="ORF">NXW97_11550</name>
    <name evidence="4" type="ORF">NXY30_14185</name>
</gene>